<evidence type="ECO:0000256" key="3">
    <source>
        <dbReference type="ARBA" id="ARBA00022763"/>
    </source>
</evidence>
<feature type="domain" description="UmuC" evidence="7">
    <location>
        <begin position="86"/>
        <end position="208"/>
    </location>
</feature>
<proteinExistence type="predicted"/>
<dbReference type="PANTHER" id="PTHR35369:SF2">
    <property type="entry name" value="BLR3025 PROTEIN"/>
    <property type="match status" value="1"/>
</dbReference>
<evidence type="ECO:0000313" key="11">
    <source>
        <dbReference type="Proteomes" id="UP000228945"/>
    </source>
</evidence>
<dbReference type="OrthoDB" id="9788640at2"/>
<reference evidence="10 11" key="1">
    <citation type="submission" date="2017-10" db="EMBL/GenBank/DDBJ databases">
        <title>Genome sequence of Caulobacter mirabilis FWC38.</title>
        <authorList>
            <person name="Fiebig A."/>
            <person name="Crosson S."/>
        </authorList>
    </citation>
    <scope>NUCLEOTIDE SEQUENCE [LARGE SCALE GENOMIC DNA]</scope>
    <source>
        <strain evidence="10 11">FWC 38</strain>
    </source>
</reference>
<evidence type="ECO:0000259" key="7">
    <source>
        <dbReference type="Pfam" id="PF00817"/>
    </source>
</evidence>
<dbReference type="RefSeq" id="WP_099620718.1">
    <property type="nucleotide sequence ID" value="NZ_CP024201.1"/>
</dbReference>
<dbReference type="EMBL" id="CP024201">
    <property type="protein sequence ID" value="ATQ41462.1"/>
    <property type="molecule type" value="Genomic_DNA"/>
</dbReference>
<dbReference type="InterPro" id="IPR043502">
    <property type="entry name" value="DNA/RNA_pol_sf"/>
</dbReference>
<dbReference type="CDD" id="cd03468">
    <property type="entry name" value="PolY_like"/>
    <property type="match status" value="1"/>
</dbReference>
<dbReference type="AlphaFoldDB" id="A0A2D2ATX4"/>
<dbReference type="PANTHER" id="PTHR35369">
    <property type="entry name" value="BLR3025 PROTEIN-RELATED"/>
    <property type="match status" value="1"/>
</dbReference>
<dbReference type="InterPro" id="IPR017961">
    <property type="entry name" value="DNA_pol_Y-fam_little_finger"/>
</dbReference>
<keyword evidence="3" id="KW-0227">DNA damage</keyword>
<feature type="region of interest" description="Disordered" evidence="6">
    <location>
        <begin position="25"/>
        <end position="87"/>
    </location>
</feature>
<evidence type="ECO:0000313" key="10">
    <source>
        <dbReference type="EMBL" id="ATQ41462.1"/>
    </source>
</evidence>
<dbReference type="SUPFAM" id="SSF56672">
    <property type="entry name" value="DNA/RNA polymerases"/>
    <property type="match status" value="1"/>
</dbReference>
<evidence type="ECO:0000259" key="8">
    <source>
        <dbReference type="Pfam" id="PF11799"/>
    </source>
</evidence>
<dbReference type="GO" id="GO:0003684">
    <property type="term" value="F:damaged DNA binding"/>
    <property type="evidence" value="ECO:0007669"/>
    <property type="project" value="InterPro"/>
</dbReference>
<feature type="domain" description="DUF6504" evidence="9">
    <location>
        <begin position="482"/>
        <end position="562"/>
    </location>
</feature>
<evidence type="ECO:0000256" key="1">
    <source>
        <dbReference type="ARBA" id="ARBA00011245"/>
    </source>
</evidence>
<dbReference type="Pfam" id="PF20114">
    <property type="entry name" value="DUF6504"/>
    <property type="match status" value="1"/>
</dbReference>
<dbReference type="InterPro" id="IPR045443">
    <property type="entry name" value="DUF6504"/>
</dbReference>
<evidence type="ECO:0000256" key="2">
    <source>
        <dbReference type="ARBA" id="ARBA00012417"/>
    </source>
</evidence>
<dbReference type="EC" id="2.7.7.7" evidence="2"/>
<gene>
    <name evidence="10" type="ORF">CSW64_03040</name>
</gene>
<dbReference type="Pfam" id="PF00817">
    <property type="entry name" value="IMS"/>
    <property type="match status" value="1"/>
</dbReference>
<dbReference type="Pfam" id="PF11799">
    <property type="entry name" value="IMS_C"/>
    <property type="match status" value="1"/>
</dbReference>
<feature type="domain" description="DNA polymerase Y-family little finger" evidence="8">
    <location>
        <begin position="303"/>
        <end position="404"/>
    </location>
</feature>
<dbReference type="GO" id="GO:0006281">
    <property type="term" value="P:DNA repair"/>
    <property type="evidence" value="ECO:0007669"/>
    <property type="project" value="InterPro"/>
</dbReference>
<sequence>MTRILSVWFPDWPITAWTRRTTCLSGDGHDPLALPPPRGEGGSANRRRNETGGASGDRGSTSNASLHPAPLREPVPPHEGKGGRRPLALLTTEAGVRRLYAVDAAARAVGLFAGQKATDAAALVPELRAEEADPPADVQALEAVSDWCVRYSPAVAVDGVDGLFLDITGVSHLWGGEAAMADDLLARLATNGIPARAAVADTAGAAWALARFGGEGRVIADPGGQAPRLAPLPITALRLDEVSAAQLPRLGLTRIERLLGLPRAQLTRRFGPMVLRRLDQALGRAEEALTFRRPPTPWFDRLTFAEPISVLDDLVRAAGDITERLCRRLQVEGRGARRFELTFHRLDGKAFPTQAGLSLAGRDARVLTRLFAPKLEMIDPGFGIEVVTLSAGGVERLSAAQGSLDSSRAALAEEEVAALVDRLANRLGESAVWRAETFESHVPERAVHPASAVGPARPDGWDPDKPRPIRLFPHPEAIAAVAELPDEPPVAFTWRGRRHRVKRAEGPERIAEEWWRKPIDKVGPAFVRDYYRVEDDTGARFWLFRAGLYGDPETPPRWWLHGVFA</sequence>
<dbReference type="Proteomes" id="UP000228945">
    <property type="component" value="Chromosome"/>
</dbReference>
<protein>
    <recommendedName>
        <fullName evidence="2">DNA-directed DNA polymerase</fullName>
        <ecNumber evidence="2">2.7.7.7</ecNumber>
    </recommendedName>
</protein>
<evidence type="ECO:0000256" key="5">
    <source>
        <dbReference type="ARBA" id="ARBA00049244"/>
    </source>
</evidence>
<accession>A0A2D2ATX4</accession>
<evidence type="ECO:0000256" key="4">
    <source>
        <dbReference type="ARBA" id="ARBA00025589"/>
    </source>
</evidence>
<dbReference type="KEGG" id="cmb:CSW64_03040"/>
<comment type="subunit">
    <text evidence="1">Monomer.</text>
</comment>
<evidence type="ECO:0000259" key="9">
    <source>
        <dbReference type="Pfam" id="PF20114"/>
    </source>
</evidence>
<name>A0A2D2ATX4_9CAUL</name>
<comment type="function">
    <text evidence="4">Poorly processive, error-prone DNA polymerase involved in untargeted mutagenesis. Copies undamaged DNA at stalled replication forks, which arise in vivo from mismatched or misaligned primer ends. These misaligned primers can be extended by PolIV. Exhibits no 3'-5' exonuclease (proofreading) activity. May be involved in translesional synthesis, in conjunction with the beta clamp from PolIII.</text>
</comment>
<dbReference type="InterPro" id="IPR050356">
    <property type="entry name" value="SulA_CellDiv_inhibitor"/>
</dbReference>
<keyword evidence="11" id="KW-1185">Reference proteome</keyword>
<comment type="catalytic activity">
    <reaction evidence="5">
        <text>DNA(n) + a 2'-deoxyribonucleoside 5'-triphosphate = DNA(n+1) + diphosphate</text>
        <dbReference type="Rhea" id="RHEA:22508"/>
        <dbReference type="Rhea" id="RHEA-COMP:17339"/>
        <dbReference type="Rhea" id="RHEA-COMP:17340"/>
        <dbReference type="ChEBI" id="CHEBI:33019"/>
        <dbReference type="ChEBI" id="CHEBI:61560"/>
        <dbReference type="ChEBI" id="CHEBI:173112"/>
        <dbReference type="EC" id="2.7.7.7"/>
    </reaction>
</comment>
<dbReference type="InterPro" id="IPR001126">
    <property type="entry name" value="UmuC"/>
</dbReference>
<evidence type="ECO:0000256" key="6">
    <source>
        <dbReference type="SAM" id="MobiDB-lite"/>
    </source>
</evidence>
<organism evidence="10 11">
    <name type="scientific">Caulobacter mirabilis</name>
    <dbReference type="NCBI Taxonomy" id="69666"/>
    <lineage>
        <taxon>Bacteria</taxon>
        <taxon>Pseudomonadati</taxon>
        <taxon>Pseudomonadota</taxon>
        <taxon>Alphaproteobacteria</taxon>
        <taxon>Caulobacterales</taxon>
        <taxon>Caulobacteraceae</taxon>
        <taxon>Caulobacter</taxon>
    </lineage>
</organism>